<keyword evidence="9" id="KW-0614">Plasmid</keyword>
<accession>I0FF44</accession>
<organism evidence="9 10">
    <name type="scientific">Borrelia crocidurae (strain Achema)</name>
    <dbReference type="NCBI Taxonomy" id="1155096"/>
    <lineage>
        <taxon>Bacteria</taxon>
        <taxon>Pseudomonadati</taxon>
        <taxon>Spirochaetota</taxon>
        <taxon>Spirochaetia</taxon>
        <taxon>Spirochaetales</taxon>
        <taxon>Borreliaceae</taxon>
        <taxon>Borrelia</taxon>
    </lineage>
</organism>
<keyword evidence="3" id="KW-0732">Signal</keyword>
<proteinExistence type="predicted"/>
<evidence type="ECO:0000313" key="9">
    <source>
        <dbReference type="EMBL" id="AFI32100.1"/>
    </source>
</evidence>
<evidence type="ECO:0000256" key="5">
    <source>
        <dbReference type="ARBA" id="ARBA00023139"/>
    </source>
</evidence>
<dbReference type="InterPro" id="IPR000680">
    <property type="entry name" value="Borrelia_lipo"/>
</dbReference>
<name>I0FF44_BORCA</name>
<dbReference type="KEGG" id="bcw:Q7M_1344"/>
<evidence type="ECO:0000256" key="2">
    <source>
        <dbReference type="ARBA" id="ARBA00004459"/>
    </source>
</evidence>
<sequence>MLYKASFICFLLLNESYKVAIKKGKNKEARRMKKEKKEEGKGRVVILMVMMMVMGCNSGGGVKGEGTGGGDGRGGSLSEVLLEVGRSAENVFYSFLGLIADTLGFTAKVDTKKEDVGEYFDSLGDKIGAASIELERLSEKAPAGVDKDGVLNKTIKEAVDGSKKVLSTLKGHLKSLGQVGDSNVVGYAHNAKGQGTAPNDEQLKAMFNALTGIVEIAKEVGLKELKVGSSTLRATGGADNKEGAKILSTNNDPEADDVGKAAAILATVSGEEMLKSIINSKESDATTGVTANADVNTSALAFAKGGDADKLAKEVAKAAAVAGGIALRSLVKDGKLAAGAANNVKGGEKEVQGVGVIAANKLLGALEEIIKKTIKNVLEKAKEKIDEARESKTAIQ</sequence>
<dbReference type="SUPFAM" id="SSF74748">
    <property type="entry name" value="Variable surface antigen VlsE"/>
    <property type="match status" value="1"/>
</dbReference>
<keyword evidence="7 8" id="KW-0449">Lipoprotein</keyword>
<dbReference type="Pfam" id="PF00921">
    <property type="entry name" value="Lipoprotein_2"/>
    <property type="match status" value="1"/>
</dbReference>
<keyword evidence="6 8" id="KW-0998">Cell outer membrane</keyword>
<evidence type="ECO:0000256" key="1">
    <source>
        <dbReference type="ARBA" id="ARBA00003932"/>
    </source>
</evidence>
<dbReference type="Proteomes" id="UP000005212">
    <property type="component" value="Plasmid unnamed26"/>
</dbReference>
<evidence type="ECO:0000256" key="8">
    <source>
        <dbReference type="RuleBase" id="RU363105"/>
    </source>
</evidence>
<geneLocation type="plasmid" evidence="10">
    <name>unnamed26</name>
</geneLocation>
<dbReference type="AlphaFoldDB" id="I0FF44"/>
<dbReference type="PATRIC" id="fig|1155096.3.peg.1336"/>
<gene>
    <name evidence="9" type="ordered locus">Q7M_1344</name>
</gene>
<keyword evidence="5 8" id="KW-0564">Palmitate</keyword>
<evidence type="ECO:0000256" key="3">
    <source>
        <dbReference type="ARBA" id="ARBA00022729"/>
    </source>
</evidence>
<protein>
    <recommendedName>
        <fullName evidence="8">Variable large protein</fullName>
    </recommendedName>
</protein>
<reference evidence="9 10" key="1">
    <citation type="journal article" date="2012" name="J. Bacteriol.">
        <title>Complete Genome Sequence of Borrelia crocidurae.</title>
        <authorList>
            <person name="Elbir H."/>
            <person name="Gimenez G."/>
            <person name="Robert C."/>
            <person name="Bergstrom S."/>
            <person name="Cutler S."/>
            <person name="Raoult D."/>
            <person name="Drancourt M."/>
        </authorList>
    </citation>
    <scope>NUCLEOTIDE SEQUENCE [LARGE SCALE GENOMIC DNA]</scope>
    <source>
        <strain evidence="9 10">Achema</strain>
        <plasmid evidence="10">unnamed26</plasmid>
    </source>
</reference>
<reference evidence="10" key="2">
    <citation type="submission" date="2012-03" db="EMBL/GenBank/DDBJ databases">
        <title>Complete genome sequence of Borrelia crocidurae.</title>
        <authorList>
            <person name="Elbir H."/>
            <person name="Gimenez G."/>
            <person name="Robert C."/>
            <person name="Raoult D."/>
            <person name="Drancourt M."/>
        </authorList>
    </citation>
    <scope>NUCLEOTIDE SEQUENCE [LARGE SCALE GENOMIC DNA]</scope>
    <source>
        <strain evidence="10">Achema</strain>
        <plasmid evidence="10">unnamed26</plasmid>
    </source>
</reference>
<dbReference type="HOGENOM" id="CLU_054711_2_0_12"/>
<evidence type="ECO:0000256" key="4">
    <source>
        <dbReference type="ARBA" id="ARBA00023136"/>
    </source>
</evidence>
<comment type="function">
    <text evidence="1 8">The Vlp and Vsp proteins are antigenically distinct proteins, only one vlp or vsp gene is transcriptionally active at any one time. Switching between these genes is a mechanism of host immune response evasion.</text>
</comment>
<evidence type="ECO:0000313" key="10">
    <source>
        <dbReference type="Proteomes" id="UP000005212"/>
    </source>
</evidence>
<evidence type="ECO:0000256" key="6">
    <source>
        <dbReference type="ARBA" id="ARBA00023237"/>
    </source>
</evidence>
<comment type="subcellular location">
    <subcellularLocation>
        <location evidence="2 8">Cell outer membrane</location>
        <topology evidence="2 8">Lipid-anchor</topology>
    </subcellularLocation>
</comment>
<keyword evidence="4 8" id="KW-0472">Membrane</keyword>
<dbReference type="EMBL" id="CP003452">
    <property type="protein sequence ID" value="AFI32100.1"/>
    <property type="molecule type" value="Genomic_DNA"/>
</dbReference>
<evidence type="ECO:0000256" key="7">
    <source>
        <dbReference type="ARBA" id="ARBA00023288"/>
    </source>
</evidence>
<dbReference type="GO" id="GO:0009279">
    <property type="term" value="C:cell outer membrane"/>
    <property type="evidence" value="ECO:0007669"/>
    <property type="project" value="UniProtKB-SubCell"/>
</dbReference>